<keyword evidence="6" id="KW-1185">Reference proteome</keyword>
<sequence length="100" mass="10909">MVEEQIDYEERASLLKALSNPIRLQIVHGLLISGCHNVGCMEASTGMSQSCISQHLQKLRAANVVTAERSGNEVYYQVASREVASLVADLLGEEADSYVL</sequence>
<keyword evidence="1" id="KW-0805">Transcription regulation</keyword>
<dbReference type="EMBL" id="CP034413">
    <property type="protein sequence ID" value="QCI59616.2"/>
    <property type="molecule type" value="Genomic_DNA"/>
</dbReference>
<evidence type="ECO:0000256" key="3">
    <source>
        <dbReference type="ARBA" id="ARBA00023163"/>
    </source>
</evidence>
<evidence type="ECO:0000256" key="1">
    <source>
        <dbReference type="ARBA" id="ARBA00023015"/>
    </source>
</evidence>
<reference evidence="6" key="1">
    <citation type="submission" date="2018-12" db="EMBL/GenBank/DDBJ databases">
        <title>Dusodibacter welbiota gen. nov., sp. nov., isolated from human faeces and emended description of the Oscillibacter genus.</title>
        <authorList>
            <person name="Le Roy T."/>
            <person name="Van der Smissen P."/>
            <person name="Delzenne N."/>
            <person name="Muccioli G."/>
            <person name="Collet J.F."/>
            <person name="Cani P.D."/>
        </authorList>
    </citation>
    <scope>NUCLEOTIDE SEQUENCE [LARGE SCALE GENOMIC DNA]</scope>
    <source>
        <strain evidence="6">J115</strain>
    </source>
</reference>
<feature type="domain" description="HTH arsR-type" evidence="4">
    <location>
        <begin position="3"/>
        <end position="98"/>
    </location>
</feature>
<dbReference type="Proteomes" id="UP000298642">
    <property type="component" value="Chromosome"/>
</dbReference>
<keyword evidence="3" id="KW-0804">Transcription</keyword>
<dbReference type="PRINTS" id="PR00778">
    <property type="entry name" value="HTHARSR"/>
</dbReference>
<evidence type="ECO:0000259" key="4">
    <source>
        <dbReference type="PROSITE" id="PS50987"/>
    </source>
</evidence>
<dbReference type="NCBIfam" id="NF033788">
    <property type="entry name" value="HTH_metalloreg"/>
    <property type="match status" value="1"/>
</dbReference>
<dbReference type="PANTHER" id="PTHR33154:SF18">
    <property type="entry name" value="ARSENICAL RESISTANCE OPERON REPRESSOR"/>
    <property type="match status" value="1"/>
</dbReference>
<dbReference type="KEGG" id="obj:EIO64_10605"/>
<dbReference type="InterPro" id="IPR051081">
    <property type="entry name" value="HTH_MetalResp_TranReg"/>
</dbReference>
<evidence type="ECO:0000256" key="2">
    <source>
        <dbReference type="ARBA" id="ARBA00023125"/>
    </source>
</evidence>
<gene>
    <name evidence="5" type="ORF">EIO64_10605</name>
</gene>
<evidence type="ECO:0000313" key="5">
    <source>
        <dbReference type="EMBL" id="QCI59616.2"/>
    </source>
</evidence>
<dbReference type="SUPFAM" id="SSF46785">
    <property type="entry name" value="Winged helix' DNA-binding domain"/>
    <property type="match status" value="1"/>
</dbReference>
<dbReference type="GO" id="GO:0003677">
    <property type="term" value="F:DNA binding"/>
    <property type="evidence" value="ECO:0007669"/>
    <property type="project" value="UniProtKB-KW"/>
</dbReference>
<dbReference type="GO" id="GO:0003700">
    <property type="term" value="F:DNA-binding transcription factor activity"/>
    <property type="evidence" value="ECO:0007669"/>
    <property type="project" value="InterPro"/>
</dbReference>
<dbReference type="InterPro" id="IPR011991">
    <property type="entry name" value="ArsR-like_HTH"/>
</dbReference>
<dbReference type="PANTHER" id="PTHR33154">
    <property type="entry name" value="TRANSCRIPTIONAL REGULATOR, ARSR FAMILY"/>
    <property type="match status" value="1"/>
</dbReference>
<dbReference type="SMART" id="SM00418">
    <property type="entry name" value="HTH_ARSR"/>
    <property type="match status" value="1"/>
</dbReference>
<name>A0A856I0J4_9FIRM</name>
<dbReference type="Pfam" id="PF01022">
    <property type="entry name" value="HTH_5"/>
    <property type="match status" value="1"/>
</dbReference>
<dbReference type="AlphaFoldDB" id="A0A856I0J4"/>
<dbReference type="PROSITE" id="PS50987">
    <property type="entry name" value="HTH_ARSR_2"/>
    <property type="match status" value="1"/>
</dbReference>
<protein>
    <submittedName>
        <fullName evidence="5">Metalloregulator ArsR/SmtB family transcription factor</fullName>
    </submittedName>
</protein>
<proteinExistence type="predicted"/>
<evidence type="ECO:0000313" key="6">
    <source>
        <dbReference type="Proteomes" id="UP000298642"/>
    </source>
</evidence>
<dbReference type="InterPro" id="IPR036388">
    <property type="entry name" value="WH-like_DNA-bd_sf"/>
</dbReference>
<keyword evidence="2" id="KW-0238">DNA-binding</keyword>
<accession>A0A856I0J4</accession>
<dbReference type="InterPro" id="IPR036390">
    <property type="entry name" value="WH_DNA-bd_sf"/>
</dbReference>
<organism evidence="5 6">
    <name type="scientific">Dysosmobacter welbionis</name>
    <dbReference type="NCBI Taxonomy" id="2093857"/>
    <lineage>
        <taxon>Bacteria</taxon>
        <taxon>Bacillati</taxon>
        <taxon>Bacillota</taxon>
        <taxon>Clostridia</taxon>
        <taxon>Eubacteriales</taxon>
        <taxon>Oscillospiraceae</taxon>
        <taxon>Dysosmobacter</taxon>
    </lineage>
</organism>
<dbReference type="Gene3D" id="1.10.10.10">
    <property type="entry name" value="Winged helix-like DNA-binding domain superfamily/Winged helix DNA-binding domain"/>
    <property type="match status" value="1"/>
</dbReference>
<dbReference type="CDD" id="cd00090">
    <property type="entry name" value="HTH_ARSR"/>
    <property type="match status" value="1"/>
</dbReference>
<dbReference type="InterPro" id="IPR001845">
    <property type="entry name" value="HTH_ArsR_DNA-bd_dom"/>
</dbReference>